<accession>A0A2P5DE85</accession>
<dbReference type="Gene3D" id="3.30.559.10">
    <property type="entry name" value="Chloramphenicol acetyltransferase-like domain"/>
    <property type="match status" value="2"/>
</dbReference>
<name>A0A2P5DE85_TREOI</name>
<dbReference type="STRING" id="63057.A0A2P5DE85"/>
<dbReference type="Proteomes" id="UP000237000">
    <property type="component" value="Unassembled WGS sequence"/>
</dbReference>
<sequence>MKVEMISSEIIKPSSPTQDNLRRYQLSFLDQICPKAYIPFLYFYELNDSTSESSNIADDITDKLKKSLSQVLTLYYPLAGRFTNDNFIDCNDNGVLYLEARVLKSQLSDVINNPIPCELNELLPFKLDELTQLPLGVQLNVFESGGIAIGVCVSHRLADDLSSLVFIRNWMAIARGEEGAAVQPEFVSASLLPPKVTRGYDPSVVIRKNNTVVTKRFVFDARKVEALRGDYEAKTSDENGPKRRLSRIEALSAFIWSRFVAATKVETKPAFNIRTIHHAVNLRPVFDPPLPEHSFGNFYTSSTTVPGPLSTSGEEYCYDLARTIGEDIRKIDKDALENLRHVGDEFMDSLKKGTEIFVKGEMVSLVFTSLCGFPVYEADFGLGKPKWVSSGARCFKNVVGFLDNKMDNGLEAYICLKPDDMANFEVDKEFVALVSPFDDPL</sequence>
<dbReference type="EMBL" id="JXTC01000276">
    <property type="protein sequence ID" value="PON71597.1"/>
    <property type="molecule type" value="Genomic_DNA"/>
</dbReference>
<organism evidence="4 5">
    <name type="scientific">Trema orientale</name>
    <name type="common">Charcoal tree</name>
    <name type="synonym">Celtis orientalis</name>
    <dbReference type="NCBI Taxonomy" id="63057"/>
    <lineage>
        <taxon>Eukaryota</taxon>
        <taxon>Viridiplantae</taxon>
        <taxon>Streptophyta</taxon>
        <taxon>Embryophyta</taxon>
        <taxon>Tracheophyta</taxon>
        <taxon>Spermatophyta</taxon>
        <taxon>Magnoliopsida</taxon>
        <taxon>eudicotyledons</taxon>
        <taxon>Gunneridae</taxon>
        <taxon>Pentapetalae</taxon>
        <taxon>rosids</taxon>
        <taxon>fabids</taxon>
        <taxon>Rosales</taxon>
        <taxon>Cannabaceae</taxon>
        <taxon>Trema</taxon>
    </lineage>
</organism>
<dbReference type="InParanoid" id="A0A2P5DE85"/>
<dbReference type="Pfam" id="PF02458">
    <property type="entry name" value="Transferase"/>
    <property type="match status" value="1"/>
</dbReference>
<protein>
    <submittedName>
        <fullName evidence="4">Transferase</fullName>
    </submittedName>
</protein>
<gene>
    <name evidence="4" type="ORF">TorRG33x02_253930</name>
</gene>
<dbReference type="PANTHER" id="PTHR31623">
    <property type="entry name" value="F21J9.9"/>
    <property type="match status" value="1"/>
</dbReference>
<proteinExistence type="inferred from homology"/>
<keyword evidence="5" id="KW-1185">Reference proteome</keyword>
<evidence type="ECO:0000313" key="5">
    <source>
        <dbReference type="Proteomes" id="UP000237000"/>
    </source>
</evidence>
<comment type="caution">
    <text evidence="4">The sequence shown here is derived from an EMBL/GenBank/DDBJ whole genome shotgun (WGS) entry which is preliminary data.</text>
</comment>
<keyword evidence="3" id="KW-0012">Acyltransferase</keyword>
<comment type="similarity">
    <text evidence="1">Belongs to the plant acyltransferase family.</text>
</comment>
<keyword evidence="2 4" id="KW-0808">Transferase</keyword>
<dbReference type="InterPro" id="IPR023213">
    <property type="entry name" value="CAT-like_dom_sf"/>
</dbReference>
<evidence type="ECO:0000256" key="2">
    <source>
        <dbReference type="ARBA" id="ARBA00022679"/>
    </source>
</evidence>
<evidence type="ECO:0000256" key="3">
    <source>
        <dbReference type="ARBA" id="ARBA00023315"/>
    </source>
</evidence>
<dbReference type="AlphaFoldDB" id="A0A2P5DE85"/>
<evidence type="ECO:0000256" key="1">
    <source>
        <dbReference type="ARBA" id="ARBA00009861"/>
    </source>
</evidence>
<dbReference type="GO" id="GO:0016746">
    <property type="term" value="F:acyltransferase activity"/>
    <property type="evidence" value="ECO:0007669"/>
    <property type="project" value="UniProtKB-KW"/>
</dbReference>
<dbReference type="OrthoDB" id="1862401at2759"/>
<evidence type="ECO:0000313" key="4">
    <source>
        <dbReference type="EMBL" id="PON71597.1"/>
    </source>
</evidence>
<dbReference type="PANTHER" id="PTHR31623:SF46">
    <property type="entry name" value="VINORINE SYNTHASE-LIKE"/>
    <property type="match status" value="1"/>
</dbReference>
<reference evidence="5" key="1">
    <citation type="submission" date="2016-06" db="EMBL/GenBank/DDBJ databases">
        <title>Parallel loss of symbiosis genes in relatives of nitrogen-fixing non-legume Parasponia.</title>
        <authorList>
            <person name="Van Velzen R."/>
            <person name="Holmer R."/>
            <person name="Bu F."/>
            <person name="Rutten L."/>
            <person name="Van Zeijl A."/>
            <person name="Liu W."/>
            <person name="Santuari L."/>
            <person name="Cao Q."/>
            <person name="Sharma T."/>
            <person name="Shen D."/>
            <person name="Roswanjaya Y."/>
            <person name="Wardhani T."/>
            <person name="Kalhor M.S."/>
            <person name="Jansen J."/>
            <person name="Van den Hoogen J."/>
            <person name="Gungor B."/>
            <person name="Hartog M."/>
            <person name="Hontelez J."/>
            <person name="Verver J."/>
            <person name="Yang W.-C."/>
            <person name="Schijlen E."/>
            <person name="Repin R."/>
            <person name="Schilthuizen M."/>
            <person name="Schranz E."/>
            <person name="Heidstra R."/>
            <person name="Miyata K."/>
            <person name="Fedorova E."/>
            <person name="Kohlen W."/>
            <person name="Bisseling T."/>
            <person name="Smit S."/>
            <person name="Geurts R."/>
        </authorList>
    </citation>
    <scope>NUCLEOTIDE SEQUENCE [LARGE SCALE GENOMIC DNA]</scope>
    <source>
        <strain evidence="5">cv. RG33-2</strain>
    </source>
</reference>